<protein>
    <submittedName>
        <fullName evidence="1">Uncharacterized protein</fullName>
    </submittedName>
</protein>
<accession>A0ABP6Z4N3</accession>
<dbReference type="RefSeq" id="WP_345572656.1">
    <property type="nucleotide sequence ID" value="NZ_BAABDQ010000032.1"/>
</dbReference>
<dbReference type="EMBL" id="BAABDQ010000032">
    <property type="protein sequence ID" value="GAA3597314.1"/>
    <property type="molecule type" value="Genomic_DNA"/>
</dbReference>
<dbReference type="Proteomes" id="UP001500630">
    <property type="component" value="Unassembled WGS sequence"/>
</dbReference>
<proteinExistence type="predicted"/>
<evidence type="ECO:0000313" key="2">
    <source>
        <dbReference type="Proteomes" id="UP001500630"/>
    </source>
</evidence>
<evidence type="ECO:0000313" key="1">
    <source>
        <dbReference type="EMBL" id="GAA3597314.1"/>
    </source>
</evidence>
<name>A0ABP6Z4N3_9ACTN</name>
<organism evidence="1 2">
    <name type="scientific">Nonomuraea rosea</name>
    <dbReference type="NCBI Taxonomy" id="638574"/>
    <lineage>
        <taxon>Bacteria</taxon>
        <taxon>Bacillati</taxon>
        <taxon>Actinomycetota</taxon>
        <taxon>Actinomycetes</taxon>
        <taxon>Streptosporangiales</taxon>
        <taxon>Streptosporangiaceae</taxon>
        <taxon>Nonomuraea</taxon>
    </lineage>
</organism>
<sequence length="149" mass="15681">MQLPGFIADRLRSALVLLTALAAVAAMLVAIQISPADASATGPDAVRHANRGGPVVWSHRGASKNAPEETTAAYGYTLREFGNALLRVGDGAVIEPGSLYKVYVGPGTDRPHAHFNGLTAGVLANTVTDHVYLYDAGRVMQDLYSYIAS</sequence>
<keyword evidence="2" id="KW-1185">Reference proteome</keyword>
<reference evidence="2" key="1">
    <citation type="journal article" date="2019" name="Int. J. Syst. Evol. Microbiol.">
        <title>The Global Catalogue of Microorganisms (GCM) 10K type strain sequencing project: providing services to taxonomists for standard genome sequencing and annotation.</title>
        <authorList>
            <consortium name="The Broad Institute Genomics Platform"/>
            <consortium name="The Broad Institute Genome Sequencing Center for Infectious Disease"/>
            <person name="Wu L."/>
            <person name="Ma J."/>
        </authorList>
    </citation>
    <scope>NUCLEOTIDE SEQUENCE [LARGE SCALE GENOMIC DNA]</scope>
    <source>
        <strain evidence="2">JCM 17326</strain>
    </source>
</reference>
<comment type="caution">
    <text evidence="1">The sequence shown here is derived from an EMBL/GenBank/DDBJ whole genome shotgun (WGS) entry which is preliminary data.</text>
</comment>
<gene>
    <name evidence="1" type="ORF">GCM10022419_095680</name>
</gene>